<evidence type="ECO:0000313" key="2">
    <source>
        <dbReference type="Proteomes" id="UP001328107"/>
    </source>
</evidence>
<protein>
    <submittedName>
        <fullName evidence="1">Uncharacterized protein</fullName>
    </submittedName>
</protein>
<accession>A0AAN5I2Q5</accession>
<dbReference type="AlphaFoldDB" id="A0AAN5I2Q5"/>
<proteinExistence type="predicted"/>
<keyword evidence="2" id="KW-1185">Reference proteome</keyword>
<organism evidence="1 2">
    <name type="scientific">Pristionchus mayeri</name>
    <dbReference type="NCBI Taxonomy" id="1317129"/>
    <lineage>
        <taxon>Eukaryota</taxon>
        <taxon>Metazoa</taxon>
        <taxon>Ecdysozoa</taxon>
        <taxon>Nematoda</taxon>
        <taxon>Chromadorea</taxon>
        <taxon>Rhabditida</taxon>
        <taxon>Rhabditina</taxon>
        <taxon>Diplogasteromorpha</taxon>
        <taxon>Diplogasteroidea</taxon>
        <taxon>Neodiplogasteridae</taxon>
        <taxon>Pristionchus</taxon>
    </lineage>
</organism>
<gene>
    <name evidence="1" type="ORF">PMAYCL1PPCAC_19992</name>
</gene>
<evidence type="ECO:0000313" key="1">
    <source>
        <dbReference type="EMBL" id="GMR49797.1"/>
    </source>
</evidence>
<feature type="non-terminal residue" evidence="1">
    <location>
        <position position="252"/>
    </location>
</feature>
<sequence>QIDLVLALREALVSRSTEGMNPDHRRLVEYLRRALDSHGSISREEIMRYRVMENNTERRQRQTASGNSPYSISAVLFSRLSLAEIGVRADIIRSLSASPLHSLEPLTERDVMLGDCVYSHDEINRVLGVDSRMAPVGTDPDDFHQLMRKRAITAAALTGRSYGRNRGNQGPRYQPPRLPDMDLYRMFRDPSVVRAAIEGDLAPIHRAIQGIQLTMPDVMRLDKRSENTLGTHLRHFRDYLDEQARRAGYATR</sequence>
<reference evidence="2" key="1">
    <citation type="submission" date="2022-10" db="EMBL/GenBank/DDBJ databases">
        <title>Genome assembly of Pristionchus species.</title>
        <authorList>
            <person name="Yoshida K."/>
            <person name="Sommer R.J."/>
        </authorList>
    </citation>
    <scope>NUCLEOTIDE SEQUENCE [LARGE SCALE GENOMIC DNA]</scope>
    <source>
        <strain evidence="2">RS5460</strain>
    </source>
</reference>
<dbReference type="EMBL" id="BTRK01000004">
    <property type="protein sequence ID" value="GMR49797.1"/>
    <property type="molecule type" value="Genomic_DNA"/>
</dbReference>
<comment type="caution">
    <text evidence="1">The sequence shown here is derived from an EMBL/GenBank/DDBJ whole genome shotgun (WGS) entry which is preliminary data.</text>
</comment>
<dbReference type="Proteomes" id="UP001328107">
    <property type="component" value="Unassembled WGS sequence"/>
</dbReference>
<feature type="non-terminal residue" evidence="1">
    <location>
        <position position="1"/>
    </location>
</feature>
<name>A0AAN5I2Q5_9BILA</name>